<protein>
    <submittedName>
        <fullName evidence="2">Uncharacterized protein</fullName>
    </submittedName>
</protein>
<sequence length="296" mass="33875">MSYVRENQQSTTENGKPSNNSLTTSPPSTGDKISERENGTVFKIYENEEDTNDAENDKQYNNSSIVRQSIKEYQIFPADDVFDINEIPLHLTSYLRVGDLRSKKRVKSIFKLRNYCDPYTNEKFSLDTDDIDSDHDVDHIHEAQVIAAAILRTSELAPRISNVLLLNPLRDVLNDSKNLTITPAKINRSKGQAVRFYLNHLDKKSEMPLLSAFIQTAVGKERYIAQFAHNIVKVIQDSWNDVSENMRETKPENGNISGQIYVTLADNFDHIVEKMQLDWNEGIKLRNGRIYCSSNK</sequence>
<feature type="compositionally biased region" description="Low complexity" evidence="1">
    <location>
        <begin position="17"/>
        <end position="29"/>
    </location>
</feature>
<dbReference type="EMBL" id="CAJNOK010009250">
    <property type="protein sequence ID" value="CAF1084738.1"/>
    <property type="molecule type" value="Genomic_DNA"/>
</dbReference>
<evidence type="ECO:0000256" key="1">
    <source>
        <dbReference type="SAM" id="MobiDB-lite"/>
    </source>
</evidence>
<dbReference type="EMBL" id="CAJNOQ010002269">
    <property type="protein sequence ID" value="CAF0948713.1"/>
    <property type="molecule type" value="Genomic_DNA"/>
</dbReference>
<evidence type="ECO:0000313" key="6">
    <source>
        <dbReference type="Proteomes" id="UP000663829"/>
    </source>
</evidence>
<dbReference type="Proteomes" id="UP000682733">
    <property type="component" value="Unassembled WGS sequence"/>
</dbReference>
<evidence type="ECO:0000313" key="3">
    <source>
        <dbReference type="EMBL" id="CAF1084738.1"/>
    </source>
</evidence>
<dbReference type="AlphaFoldDB" id="A0A814D2U1"/>
<proteinExistence type="predicted"/>
<comment type="caution">
    <text evidence="2">The sequence shown here is derived from an EMBL/GenBank/DDBJ whole genome shotgun (WGS) entry which is preliminary data.</text>
</comment>
<feature type="region of interest" description="Disordered" evidence="1">
    <location>
        <begin position="1"/>
        <end position="40"/>
    </location>
</feature>
<gene>
    <name evidence="2" type="ORF">GPM918_LOCUS11118</name>
    <name evidence="3" type="ORF">OVA965_LOCUS18542</name>
    <name evidence="4" type="ORF">SRO942_LOCUS11119</name>
    <name evidence="5" type="ORF">TMI583_LOCUS18551</name>
</gene>
<accession>A0A814D2U1</accession>
<evidence type="ECO:0000313" key="5">
    <source>
        <dbReference type="EMBL" id="CAF3847272.1"/>
    </source>
</evidence>
<name>A0A814D2U1_9BILA</name>
<evidence type="ECO:0000313" key="4">
    <source>
        <dbReference type="EMBL" id="CAF3724610.1"/>
    </source>
</evidence>
<dbReference type="EMBL" id="CAJOBA010009264">
    <property type="protein sequence ID" value="CAF3847272.1"/>
    <property type="molecule type" value="Genomic_DNA"/>
</dbReference>
<keyword evidence="6" id="KW-1185">Reference proteome</keyword>
<dbReference type="Proteomes" id="UP000677228">
    <property type="component" value="Unassembled WGS sequence"/>
</dbReference>
<dbReference type="Proteomes" id="UP000663829">
    <property type="component" value="Unassembled WGS sequence"/>
</dbReference>
<dbReference type="OrthoDB" id="9992481at2759"/>
<feature type="compositionally biased region" description="Polar residues" evidence="1">
    <location>
        <begin position="1"/>
        <end position="16"/>
    </location>
</feature>
<organism evidence="2 6">
    <name type="scientific">Didymodactylos carnosus</name>
    <dbReference type="NCBI Taxonomy" id="1234261"/>
    <lineage>
        <taxon>Eukaryota</taxon>
        <taxon>Metazoa</taxon>
        <taxon>Spiralia</taxon>
        <taxon>Gnathifera</taxon>
        <taxon>Rotifera</taxon>
        <taxon>Eurotatoria</taxon>
        <taxon>Bdelloidea</taxon>
        <taxon>Philodinida</taxon>
        <taxon>Philodinidae</taxon>
        <taxon>Didymodactylos</taxon>
    </lineage>
</organism>
<evidence type="ECO:0000313" key="2">
    <source>
        <dbReference type="EMBL" id="CAF0948713.1"/>
    </source>
</evidence>
<dbReference type="Proteomes" id="UP000681722">
    <property type="component" value="Unassembled WGS sequence"/>
</dbReference>
<dbReference type="EMBL" id="CAJOBC010002269">
    <property type="protein sequence ID" value="CAF3724610.1"/>
    <property type="molecule type" value="Genomic_DNA"/>
</dbReference>
<reference evidence="2" key="1">
    <citation type="submission" date="2021-02" db="EMBL/GenBank/DDBJ databases">
        <authorList>
            <person name="Nowell W R."/>
        </authorList>
    </citation>
    <scope>NUCLEOTIDE SEQUENCE</scope>
</reference>